<dbReference type="EMBL" id="KQ964650">
    <property type="protein sequence ID" value="KXN67234.1"/>
    <property type="molecule type" value="Genomic_DNA"/>
</dbReference>
<dbReference type="AlphaFoldDB" id="A0A137NX65"/>
<accession>A0A137NX65</accession>
<evidence type="ECO:0000313" key="1">
    <source>
        <dbReference type="EMBL" id="KXN67234.1"/>
    </source>
</evidence>
<protein>
    <submittedName>
        <fullName evidence="1">Uncharacterized protein</fullName>
    </submittedName>
</protein>
<proteinExistence type="predicted"/>
<keyword evidence="2" id="KW-1185">Reference proteome</keyword>
<sequence>MKGTPISISEKCRKYEHLGNIKCHHMEMLKRYLKKDKLLTYNKARYQLYNETGLEFSVECIKEYILALREEMGLEYDSFKLPSVYTTVRNEYRRRSKIKLYHIEILKKYLEEDMLITAGKANDQIRKETGLEASNGTVKRYLSALRKIIYLENRNHNSYHNLLQDRDCCKNMGKLKLDHIDILKNYLKEDSSITAKQAWIKLNQDTGLEVGINTVKNYLMVMRKITFGMYISNSSNCTEVEPRSVFSKLVIIKDANSLILDGN</sequence>
<gene>
    <name evidence="1" type="ORF">CONCODRAFT_73135</name>
</gene>
<name>A0A137NX65_CONC2</name>
<reference evidence="1 2" key="1">
    <citation type="journal article" date="2015" name="Genome Biol. Evol.">
        <title>Phylogenomic analyses indicate that early fungi evolved digesting cell walls of algal ancestors of land plants.</title>
        <authorList>
            <person name="Chang Y."/>
            <person name="Wang S."/>
            <person name="Sekimoto S."/>
            <person name="Aerts A.L."/>
            <person name="Choi C."/>
            <person name="Clum A."/>
            <person name="LaButti K.M."/>
            <person name="Lindquist E.A."/>
            <person name="Yee Ngan C."/>
            <person name="Ohm R.A."/>
            <person name="Salamov A.A."/>
            <person name="Grigoriev I.V."/>
            <person name="Spatafora J.W."/>
            <person name="Berbee M.L."/>
        </authorList>
    </citation>
    <scope>NUCLEOTIDE SEQUENCE [LARGE SCALE GENOMIC DNA]</scope>
    <source>
        <strain evidence="1 2">NRRL 28638</strain>
    </source>
</reference>
<organism evidence="1 2">
    <name type="scientific">Conidiobolus coronatus (strain ATCC 28846 / CBS 209.66 / NRRL 28638)</name>
    <name type="common">Delacroixia coronata</name>
    <dbReference type="NCBI Taxonomy" id="796925"/>
    <lineage>
        <taxon>Eukaryota</taxon>
        <taxon>Fungi</taxon>
        <taxon>Fungi incertae sedis</taxon>
        <taxon>Zoopagomycota</taxon>
        <taxon>Entomophthoromycotina</taxon>
        <taxon>Entomophthoromycetes</taxon>
        <taxon>Entomophthorales</taxon>
        <taxon>Ancylistaceae</taxon>
        <taxon>Conidiobolus</taxon>
    </lineage>
</organism>
<dbReference type="Proteomes" id="UP000070444">
    <property type="component" value="Unassembled WGS sequence"/>
</dbReference>
<evidence type="ECO:0000313" key="2">
    <source>
        <dbReference type="Proteomes" id="UP000070444"/>
    </source>
</evidence>